<evidence type="ECO:0000313" key="2">
    <source>
        <dbReference type="Proteomes" id="UP000606786"/>
    </source>
</evidence>
<keyword evidence="2" id="KW-1185">Reference proteome</keyword>
<dbReference type="AlphaFoldDB" id="A0A811UWF1"/>
<dbReference type="EMBL" id="CAJHJT010000034">
    <property type="protein sequence ID" value="CAD7003519.1"/>
    <property type="molecule type" value="Genomic_DNA"/>
</dbReference>
<accession>A0A811UWF1</accession>
<evidence type="ECO:0000313" key="1">
    <source>
        <dbReference type="EMBL" id="CAD7003519.1"/>
    </source>
</evidence>
<organism evidence="1 2">
    <name type="scientific">Ceratitis capitata</name>
    <name type="common">Mediterranean fruit fly</name>
    <name type="synonym">Tephritis capitata</name>
    <dbReference type="NCBI Taxonomy" id="7213"/>
    <lineage>
        <taxon>Eukaryota</taxon>
        <taxon>Metazoa</taxon>
        <taxon>Ecdysozoa</taxon>
        <taxon>Arthropoda</taxon>
        <taxon>Hexapoda</taxon>
        <taxon>Insecta</taxon>
        <taxon>Pterygota</taxon>
        <taxon>Neoptera</taxon>
        <taxon>Endopterygota</taxon>
        <taxon>Diptera</taxon>
        <taxon>Brachycera</taxon>
        <taxon>Muscomorpha</taxon>
        <taxon>Tephritoidea</taxon>
        <taxon>Tephritidae</taxon>
        <taxon>Ceratitis</taxon>
        <taxon>Ceratitis</taxon>
    </lineage>
</organism>
<protein>
    <submittedName>
        <fullName evidence="1">(Mediterranean fruit fly) hypothetical protein</fullName>
    </submittedName>
</protein>
<reference evidence="1" key="1">
    <citation type="submission" date="2020-11" db="EMBL/GenBank/DDBJ databases">
        <authorList>
            <person name="Whitehead M."/>
        </authorList>
    </citation>
    <scope>NUCLEOTIDE SEQUENCE</scope>
    <source>
        <strain evidence="1">EGII</strain>
    </source>
</reference>
<dbReference type="Proteomes" id="UP000606786">
    <property type="component" value="Unassembled WGS sequence"/>
</dbReference>
<sequence length="170" mass="19207">MPESMLLLQRVKHTLPFLKRCQSLTAHTIFAAAGDDDDDDDKGVVDNVDALIVVCECLCISEISSSVRLFACLALTINPFKDCFLNPEQHQHQQPLTNIMQQYQQQQHHARYANIIELTLRQAVEAASTSTLRSVDDDYCYCSIENFFSNLNAKMKRSSGVIACWHADCH</sequence>
<gene>
    <name evidence="1" type="ORF">CCAP1982_LOCUS11969</name>
</gene>
<proteinExistence type="predicted"/>
<name>A0A811UWF1_CERCA</name>
<comment type="caution">
    <text evidence="1">The sequence shown here is derived from an EMBL/GenBank/DDBJ whole genome shotgun (WGS) entry which is preliminary data.</text>
</comment>